<dbReference type="AlphaFoldDB" id="F9T0G4"/>
<keyword evidence="5" id="KW-1185">Reference proteome</keyword>
<dbReference type="STRING" id="1051646.IX91_00690"/>
<dbReference type="PANTHER" id="PTHR43249:SF1">
    <property type="entry name" value="D-GLUCOSIDE 3-DEHYDROGENASE"/>
    <property type="match status" value="1"/>
</dbReference>
<dbReference type="SUPFAM" id="SSF55347">
    <property type="entry name" value="Glyceraldehyde-3-phosphate dehydrogenase-like, C-terminal domain"/>
    <property type="match status" value="1"/>
</dbReference>
<dbReference type="PANTHER" id="PTHR43249">
    <property type="entry name" value="UDP-N-ACETYL-2-AMINO-2-DEOXY-D-GLUCURONATE OXIDASE"/>
    <property type="match status" value="1"/>
</dbReference>
<dbReference type="Proteomes" id="UP000003836">
    <property type="component" value="Unassembled WGS sequence"/>
</dbReference>
<evidence type="ECO:0000313" key="4">
    <source>
        <dbReference type="EMBL" id="EGU58724.1"/>
    </source>
</evidence>
<evidence type="ECO:0000313" key="3">
    <source>
        <dbReference type="EMBL" id="AIW12749.1"/>
    </source>
</evidence>
<proteinExistence type="predicted"/>
<organism evidence="3 6">
    <name type="scientific">Vibrio tubiashii ATCC 19109</name>
    <dbReference type="NCBI Taxonomy" id="1051646"/>
    <lineage>
        <taxon>Bacteria</taxon>
        <taxon>Pseudomonadati</taxon>
        <taxon>Pseudomonadota</taxon>
        <taxon>Gammaproteobacteria</taxon>
        <taxon>Vibrionales</taxon>
        <taxon>Vibrionaceae</taxon>
        <taxon>Vibrio</taxon>
        <taxon>Vibrio oreintalis group</taxon>
    </lineage>
</organism>
<accession>F9T0G4</accession>
<feature type="domain" description="Gfo/Idh/MocA-like oxidoreductase N-terminal" evidence="1">
    <location>
        <begin position="3"/>
        <end position="124"/>
    </location>
</feature>
<name>F9T0G4_9VIBR</name>
<reference evidence="3 6" key="3">
    <citation type="submission" date="2014-08" db="EMBL/GenBank/DDBJ databases">
        <title>First Complete Genome Sequence of the Shellfish Pathogen Vibrio tubiashii.</title>
        <authorList>
            <person name="Richards G.P."/>
            <person name="Needleman D.S."/>
            <person name="Watson M.A."/>
            <person name="Bono J.L."/>
        </authorList>
    </citation>
    <scope>NUCLEOTIDE SEQUENCE [LARGE SCALE GENOMIC DNA]</scope>
    <source>
        <strain evidence="3 6">ATCC 19109</strain>
    </source>
</reference>
<dbReference type="Pfam" id="PF02894">
    <property type="entry name" value="GFO_IDH_MocA_C"/>
    <property type="match status" value="1"/>
</dbReference>
<dbReference type="InterPro" id="IPR004104">
    <property type="entry name" value="Gfo/Idh/MocA-like_OxRdtase_C"/>
</dbReference>
<dbReference type="InterPro" id="IPR052515">
    <property type="entry name" value="Gfo/Idh/MocA_Oxidoreductase"/>
</dbReference>
<dbReference type="Gene3D" id="3.30.360.10">
    <property type="entry name" value="Dihydrodipicolinate Reductase, domain 2"/>
    <property type="match status" value="1"/>
</dbReference>
<evidence type="ECO:0000259" key="1">
    <source>
        <dbReference type="Pfam" id="PF01408"/>
    </source>
</evidence>
<evidence type="ECO:0000313" key="6">
    <source>
        <dbReference type="Proteomes" id="UP000030071"/>
    </source>
</evidence>
<gene>
    <name evidence="3" type="ORF">IX91_00690</name>
    <name evidence="4" type="ORF">VITU9109_13047</name>
</gene>
<dbReference type="GeneID" id="23443226"/>
<dbReference type="GO" id="GO:0000166">
    <property type="term" value="F:nucleotide binding"/>
    <property type="evidence" value="ECO:0007669"/>
    <property type="project" value="InterPro"/>
</dbReference>
<dbReference type="HOGENOM" id="CLU_862341_0_0_6"/>
<dbReference type="Proteomes" id="UP000030071">
    <property type="component" value="Chromosome 1"/>
</dbReference>
<reference evidence="4 5" key="2">
    <citation type="journal article" date="2012" name="Int. J. Syst. Evol. Microbiol.">
        <title>Vibrio caribbeanicus sp. nov., isolated from the marine sponge Scleritoderma cyanea.</title>
        <authorList>
            <person name="Hoffmann M."/>
            <person name="Monday S.R."/>
            <person name="Allard M.W."/>
            <person name="Strain E.A."/>
            <person name="Whittaker P."/>
            <person name="Naum M."/>
            <person name="McCarthy P.J."/>
            <person name="Lopez J.V."/>
            <person name="Fischer M."/>
            <person name="Brown E.W."/>
        </authorList>
    </citation>
    <scope>NUCLEOTIDE SEQUENCE [LARGE SCALE GENOMIC DNA]</scope>
    <source>
        <strain evidence="4 5">ATCC 19109</strain>
    </source>
</reference>
<dbReference type="SUPFAM" id="SSF51735">
    <property type="entry name" value="NAD(P)-binding Rossmann-fold domains"/>
    <property type="match status" value="1"/>
</dbReference>
<dbReference type="InterPro" id="IPR000683">
    <property type="entry name" value="Gfo/Idh/MocA-like_OxRdtase_N"/>
</dbReference>
<dbReference type="PATRIC" id="fig|1051646.9.peg.130"/>
<evidence type="ECO:0000313" key="5">
    <source>
        <dbReference type="Proteomes" id="UP000003836"/>
    </source>
</evidence>
<sequence length="315" mass="35772">MKKFALIGTAGYIAPRHLNAIKDTGNQLVVAMDVNDSVGIMDMHFPESEFFTEFEDFSAFVEDEAIAGNKLDYVSICSPNYLHVSQMKFALKNGIDVICEKPLVLNSSDIDVLKKYEDKYNAKVNSILQLRLHPSIIALRDKVKNAPIDKIFDVELTYMTSRGKWYLKSWKGVNEKSGGVATNVGVHFFDMLHFIFGDIKENEVHYKDEQTVAGYLEYDRARVKWFLSIDANHLPENAVQGEKKTYRSIIIGDEELEFSGGFTDLHTQSYQNILNGNGYGLNENRAAIETVEKIRDQEVVSNPSLHHPILRNLIK</sequence>
<dbReference type="Pfam" id="PF01408">
    <property type="entry name" value="GFO_IDH_MocA"/>
    <property type="match status" value="1"/>
</dbReference>
<feature type="domain" description="Gfo/Idh/MocA-like oxidoreductase C-terminal" evidence="2">
    <location>
        <begin position="141"/>
        <end position="291"/>
    </location>
</feature>
<dbReference type="RefSeq" id="WP_004742910.1">
    <property type="nucleotide sequence ID" value="NZ_AFWI01000013.1"/>
</dbReference>
<dbReference type="KEGG" id="vtu:IX91_00690"/>
<dbReference type="InterPro" id="IPR036291">
    <property type="entry name" value="NAD(P)-bd_dom_sf"/>
</dbReference>
<dbReference type="eggNOG" id="COG0673">
    <property type="taxonomic scope" value="Bacteria"/>
</dbReference>
<dbReference type="EMBL" id="AFWI01000013">
    <property type="protein sequence ID" value="EGU58724.1"/>
    <property type="molecule type" value="Genomic_DNA"/>
</dbReference>
<dbReference type="Gene3D" id="3.40.50.720">
    <property type="entry name" value="NAD(P)-binding Rossmann-like Domain"/>
    <property type="match status" value="1"/>
</dbReference>
<protein>
    <submittedName>
        <fullName evidence="4">MviM protein</fullName>
    </submittedName>
    <submittedName>
        <fullName evidence="3">Oxidoreductase</fullName>
    </submittedName>
</protein>
<dbReference type="EMBL" id="CP009354">
    <property type="protein sequence ID" value="AIW12749.1"/>
    <property type="molecule type" value="Genomic_DNA"/>
</dbReference>
<reference evidence="4" key="1">
    <citation type="submission" date="2011-08" db="EMBL/GenBank/DDBJ databases">
        <authorList>
            <person name="Hoffman M."/>
            <person name="Strain E.A."/>
            <person name="Brown E."/>
            <person name="Allard M.W."/>
        </authorList>
    </citation>
    <scope>NUCLEOTIDE SEQUENCE</scope>
    <source>
        <strain evidence="4">ATCC 19109</strain>
    </source>
</reference>
<evidence type="ECO:0000259" key="2">
    <source>
        <dbReference type="Pfam" id="PF02894"/>
    </source>
</evidence>